<feature type="transmembrane region" description="Helical" evidence="4">
    <location>
        <begin position="143"/>
        <end position="165"/>
    </location>
</feature>
<keyword evidence="4" id="KW-0812">Transmembrane</keyword>
<feature type="compositionally biased region" description="Low complexity" evidence="3">
    <location>
        <begin position="96"/>
        <end position="106"/>
    </location>
</feature>
<accession>Q742R7</accession>
<reference evidence="5 6" key="1">
    <citation type="journal article" date="2005" name="Proc. Natl. Acad. Sci. U.S.A.">
        <title>The complete genome sequence of Mycobacterium avium subspecies paratuberculosis.</title>
        <authorList>
            <person name="Li L."/>
            <person name="Bannantine J.P."/>
            <person name="Zhang Q."/>
            <person name="Amonsin A."/>
            <person name="May B.J."/>
            <person name="Alt D."/>
            <person name="Banerji N."/>
            <person name="Kanjilal S."/>
            <person name="Kapur V."/>
        </authorList>
    </citation>
    <scope>NUCLEOTIDE SEQUENCE [LARGE SCALE GENOMIC DNA]</scope>
    <source>
        <strain evidence="6">ATCC BAA-968 / K-10</strain>
    </source>
</reference>
<feature type="compositionally biased region" description="Basic residues" evidence="3">
    <location>
        <begin position="118"/>
        <end position="132"/>
    </location>
</feature>
<name>Q742R7_MYCPA</name>
<organism evidence="5 6">
    <name type="scientific">Mycolicibacterium paratuberculosis (strain ATCC BAA-968 / K-10)</name>
    <name type="common">Mycobacterium paratuberculosis</name>
    <dbReference type="NCBI Taxonomy" id="262316"/>
    <lineage>
        <taxon>Bacteria</taxon>
        <taxon>Bacillati</taxon>
        <taxon>Actinomycetota</taxon>
        <taxon>Actinomycetes</taxon>
        <taxon>Mycobacteriales</taxon>
        <taxon>Mycobacteriaceae</taxon>
        <taxon>Mycobacterium</taxon>
        <taxon>Mycobacterium avium complex (MAC)</taxon>
    </lineage>
</organism>
<evidence type="ECO:0000256" key="3">
    <source>
        <dbReference type="SAM" id="MobiDB-lite"/>
    </source>
</evidence>
<proteinExistence type="predicted"/>
<keyword evidence="4" id="KW-1133">Transmembrane helix</keyword>
<evidence type="ECO:0000313" key="6">
    <source>
        <dbReference type="Proteomes" id="UP000000580"/>
    </source>
</evidence>
<keyword evidence="6" id="KW-1185">Reference proteome</keyword>
<dbReference type="AlphaFoldDB" id="Q742R7"/>
<protein>
    <recommendedName>
        <fullName evidence="7">Mce protein</fullName>
    </recommendedName>
</protein>
<dbReference type="Proteomes" id="UP000000580">
    <property type="component" value="Chromosome"/>
</dbReference>
<dbReference type="HOGENOM" id="CLU_072301_0_0_11"/>
<dbReference type="STRING" id="262316.MAP_0768c"/>
<evidence type="ECO:0000256" key="2">
    <source>
        <dbReference type="ARBA" id="ARBA00023136"/>
    </source>
</evidence>
<evidence type="ECO:0008006" key="7">
    <source>
        <dbReference type="Google" id="ProtNLM"/>
    </source>
</evidence>
<feature type="region of interest" description="Disordered" evidence="3">
    <location>
        <begin position="57"/>
        <end position="132"/>
    </location>
</feature>
<dbReference type="KEGG" id="mpa:MAP_0768c"/>
<dbReference type="EMBL" id="AE016958">
    <property type="protein sequence ID" value="AAS03085.1"/>
    <property type="molecule type" value="Genomic_DNA"/>
</dbReference>
<evidence type="ECO:0000256" key="1">
    <source>
        <dbReference type="ARBA" id="ARBA00004370"/>
    </source>
</evidence>
<dbReference type="eggNOG" id="ENOG50343EN">
    <property type="taxonomic scope" value="Bacteria"/>
</dbReference>
<feature type="compositionally biased region" description="Basic and acidic residues" evidence="3">
    <location>
        <begin position="78"/>
        <end position="94"/>
    </location>
</feature>
<evidence type="ECO:0000256" key="4">
    <source>
        <dbReference type="SAM" id="Phobius"/>
    </source>
</evidence>
<dbReference type="PANTHER" id="PTHR37042">
    <property type="entry name" value="OUTER MEMBRANE PROTEIN RV1973"/>
    <property type="match status" value="1"/>
</dbReference>
<keyword evidence="2 4" id="KW-0472">Membrane</keyword>
<evidence type="ECO:0000313" key="5">
    <source>
        <dbReference type="EMBL" id="AAS03085.1"/>
    </source>
</evidence>
<comment type="subcellular location">
    <subcellularLocation>
        <location evidence="1">Membrane</location>
    </subcellularLocation>
</comment>
<sequence length="298" mass="32271">MTRDRSPSPSCRSRRQCVPRAVQCAFPHVRAAREAGRRGRRAQARVISCFSVHHPEGTDADRFDAASTPTPEVDAEDEVAKAEARAEAARERLSRLRAAAGTSGDDAAAEDVEQRATKSARGRLRIPRRPGRPRWLRLPGRRAIAAGAGILLASASLGASGYMVWQHRVAAHNRQLSDEYAAAARQDVVLLMSLNAQHAREDIQRVIDACTGDLKKQLEATSGLMLQKAEESKASSKATVEAVGVESMSHDSAVVLVAAKTDVTNADNTNRPPVVWRISVGLTRDGGQLKMSKVDFLQ</sequence>
<dbReference type="GO" id="GO:0016020">
    <property type="term" value="C:membrane"/>
    <property type="evidence" value="ECO:0007669"/>
    <property type="project" value="UniProtKB-SubCell"/>
</dbReference>
<gene>
    <name evidence="5" type="ordered locus">MAP_0768c</name>
</gene>
<dbReference type="PANTHER" id="PTHR37042:SF4">
    <property type="entry name" value="OUTER MEMBRANE PROTEIN RV1973"/>
    <property type="match status" value="1"/>
</dbReference>